<dbReference type="SUPFAM" id="SSF56219">
    <property type="entry name" value="DNase I-like"/>
    <property type="match status" value="1"/>
</dbReference>
<proteinExistence type="predicted"/>
<dbReference type="Ensembl" id="ENSSLUT00000018790.1">
    <property type="protein sequence ID" value="ENSSLUP00000018213.1"/>
    <property type="gene ID" value="ENSSLUG00000008490.1"/>
</dbReference>
<accession>A0A8D0CXD8</accession>
<dbReference type="Proteomes" id="UP000694568">
    <property type="component" value="Unplaced"/>
</dbReference>
<name>A0A8D0CXD8_SANLU</name>
<dbReference type="InterPro" id="IPR036691">
    <property type="entry name" value="Endo/exonu/phosph_ase_sf"/>
</dbReference>
<evidence type="ECO:0000313" key="2">
    <source>
        <dbReference type="Proteomes" id="UP000694568"/>
    </source>
</evidence>
<reference evidence="1" key="2">
    <citation type="submission" date="2025-09" db="UniProtKB">
        <authorList>
            <consortium name="Ensembl"/>
        </authorList>
    </citation>
    <scope>IDENTIFICATION</scope>
</reference>
<dbReference type="GeneTree" id="ENSGT01150000288678"/>
<keyword evidence="2" id="KW-1185">Reference proteome</keyword>
<sequence>MHWLHMMKVFSPRLTNELLSLNEYSLIIGGDMNAVLDLNQDRSGVNHTKAQKRISDMFKAVVEFHHLTDIWRMHNPTSKDYTFFSTHHLTHSCIDYMLLAFEHPNLAQYTLNVW</sequence>
<organism evidence="1 2">
    <name type="scientific">Sander lucioperca</name>
    <name type="common">Pike-perch</name>
    <name type="synonym">Perca lucioperca</name>
    <dbReference type="NCBI Taxonomy" id="283035"/>
    <lineage>
        <taxon>Eukaryota</taxon>
        <taxon>Metazoa</taxon>
        <taxon>Chordata</taxon>
        <taxon>Craniata</taxon>
        <taxon>Vertebrata</taxon>
        <taxon>Euteleostomi</taxon>
        <taxon>Actinopterygii</taxon>
        <taxon>Neopterygii</taxon>
        <taxon>Teleostei</taxon>
        <taxon>Neoteleostei</taxon>
        <taxon>Acanthomorphata</taxon>
        <taxon>Eupercaria</taxon>
        <taxon>Perciformes</taxon>
        <taxon>Percoidei</taxon>
        <taxon>Percidae</taxon>
        <taxon>Luciopercinae</taxon>
        <taxon>Sander</taxon>
    </lineage>
</organism>
<reference evidence="1" key="1">
    <citation type="submission" date="2025-08" db="UniProtKB">
        <authorList>
            <consortium name="Ensembl"/>
        </authorList>
    </citation>
    <scope>IDENTIFICATION</scope>
</reference>
<dbReference type="AlphaFoldDB" id="A0A8D0CXD8"/>
<dbReference type="Gene3D" id="3.60.10.10">
    <property type="entry name" value="Endonuclease/exonuclease/phosphatase"/>
    <property type="match status" value="1"/>
</dbReference>
<protein>
    <recommendedName>
        <fullName evidence="3">Endonuclease/exonuclease/phosphatase domain-containing protein</fullName>
    </recommendedName>
</protein>
<evidence type="ECO:0008006" key="3">
    <source>
        <dbReference type="Google" id="ProtNLM"/>
    </source>
</evidence>
<evidence type="ECO:0000313" key="1">
    <source>
        <dbReference type="Ensembl" id="ENSSLUP00000018213.1"/>
    </source>
</evidence>